<evidence type="ECO:0000313" key="1">
    <source>
        <dbReference type="EMBL" id="KFM26956.1"/>
    </source>
</evidence>
<proteinExistence type="predicted"/>
<dbReference type="GeneID" id="23613433"/>
<name>A0A087SMK2_AUXPR</name>
<sequence>MALSFWIPALSKACFSSSETPQVGVMSPTRPAEGALAIRTTIWSPEQQRDVPGDAAYFSIATPPIHLSLNAEQNSLSAMSCTSASLMHLCIRGLVAACVRFYWDAMLRAPLCQHDASHLLQDHTCCSHTLFQRGGGTLPPSCTCDPRCFLGP</sequence>
<evidence type="ECO:0000313" key="2">
    <source>
        <dbReference type="Proteomes" id="UP000028924"/>
    </source>
</evidence>
<dbReference type="Proteomes" id="UP000028924">
    <property type="component" value="Unassembled WGS sequence"/>
</dbReference>
<organism evidence="1 2">
    <name type="scientific">Auxenochlorella protothecoides</name>
    <name type="common">Green microalga</name>
    <name type="synonym">Chlorella protothecoides</name>
    <dbReference type="NCBI Taxonomy" id="3075"/>
    <lineage>
        <taxon>Eukaryota</taxon>
        <taxon>Viridiplantae</taxon>
        <taxon>Chlorophyta</taxon>
        <taxon>core chlorophytes</taxon>
        <taxon>Trebouxiophyceae</taxon>
        <taxon>Chlorellales</taxon>
        <taxon>Chlorellaceae</taxon>
        <taxon>Auxenochlorella</taxon>
    </lineage>
</organism>
<reference evidence="1 2" key="1">
    <citation type="journal article" date="2014" name="BMC Genomics">
        <title>Oil accumulation mechanisms of the oleaginous microalga Chlorella protothecoides revealed through its genome, transcriptomes, and proteomes.</title>
        <authorList>
            <person name="Gao C."/>
            <person name="Wang Y."/>
            <person name="Shen Y."/>
            <person name="Yan D."/>
            <person name="He X."/>
            <person name="Dai J."/>
            <person name="Wu Q."/>
        </authorList>
    </citation>
    <scope>NUCLEOTIDE SEQUENCE [LARGE SCALE GENOMIC DNA]</scope>
    <source>
        <strain evidence="1 2">0710</strain>
    </source>
</reference>
<dbReference type="RefSeq" id="XP_011399912.1">
    <property type="nucleotide sequence ID" value="XM_011401610.1"/>
</dbReference>
<dbReference type="AlphaFoldDB" id="A0A087SMK2"/>
<dbReference type="EMBL" id="KL662138">
    <property type="protein sequence ID" value="KFM26956.1"/>
    <property type="molecule type" value="Genomic_DNA"/>
</dbReference>
<keyword evidence="2" id="KW-1185">Reference proteome</keyword>
<dbReference type="KEGG" id="apro:F751_2042"/>
<protein>
    <submittedName>
        <fullName evidence="1">Uncharacterized protein</fullName>
    </submittedName>
</protein>
<accession>A0A087SMK2</accession>
<gene>
    <name evidence="1" type="ORF">F751_2042</name>
</gene>